<dbReference type="InterPro" id="IPR051168">
    <property type="entry name" value="AASS"/>
</dbReference>
<dbReference type="InterPro" id="IPR007698">
    <property type="entry name" value="AlaDH/PNT_NAD(H)-bd"/>
</dbReference>
<evidence type="ECO:0000313" key="13">
    <source>
        <dbReference type="Proteomes" id="UP001302349"/>
    </source>
</evidence>
<keyword evidence="5" id="KW-0028">Amino-acid biosynthesis</keyword>
<proteinExistence type="predicted"/>
<evidence type="ECO:0000256" key="1">
    <source>
        <dbReference type="ARBA" id="ARBA00004884"/>
    </source>
</evidence>
<dbReference type="SUPFAM" id="SSF52283">
    <property type="entry name" value="Formate/glycerate dehydrogenase catalytic domain-like"/>
    <property type="match status" value="1"/>
</dbReference>
<evidence type="ECO:0000259" key="10">
    <source>
        <dbReference type="SMART" id="SM01002"/>
    </source>
</evidence>
<dbReference type="Pfam" id="PF05222">
    <property type="entry name" value="AlaDh_PNT_N"/>
    <property type="match status" value="1"/>
</dbReference>
<evidence type="ECO:0000313" key="12">
    <source>
        <dbReference type="EMBL" id="WOK06720.1"/>
    </source>
</evidence>
<accession>A0ABZ0IP15</accession>
<evidence type="ECO:0000259" key="11">
    <source>
        <dbReference type="SMART" id="SM01003"/>
    </source>
</evidence>
<keyword evidence="13" id="KW-1185">Reference proteome</keyword>
<evidence type="ECO:0000256" key="3">
    <source>
        <dbReference type="ARBA" id="ARBA00012847"/>
    </source>
</evidence>
<reference evidence="12 13" key="1">
    <citation type="journal article" date="2023" name="Microbiol. Resour. Announc.">
        <title>Complete Genome Sequence of Imperialibacter roseus strain P4T.</title>
        <authorList>
            <person name="Tizabi D.R."/>
            <person name="Bachvaroff T."/>
            <person name="Hill R.T."/>
        </authorList>
    </citation>
    <scope>NUCLEOTIDE SEQUENCE [LARGE SCALE GENOMIC DNA]</scope>
    <source>
        <strain evidence="12 13">P4T</strain>
    </source>
</reference>
<evidence type="ECO:0000256" key="4">
    <source>
        <dbReference type="ARBA" id="ARBA00021221"/>
    </source>
</evidence>
<gene>
    <name evidence="12" type="ORF">RT717_26975</name>
</gene>
<dbReference type="InterPro" id="IPR007886">
    <property type="entry name" value="AlaDH/PNT_N"/>
</dbReference>
<dbReference type="InterPro" id="IPR027281">
    <property type="entry name" value="Lys1"/>
</dbReference>
<comment type="catalytic activity">
    <reaction evidence="9">
        <text>L-saccharopine + NAD(+) + H2O = L-lysine + 2-oxoglutarate + NADH + H(+)</text>
        <dbReference type="Rhea" id="RHEA:12440"/>
        <dbReference type="ChEBI" id="CHEBI:15377"/>
        <dbReference type="ChEBI" id="CHEBI:15378"/>
        <dbReference type="ChEBI" id="CHEBI:16810"/>
        <dbReference type="ChEBI" id="CHEBI:32551"/>
        <dbReference type="ChEBI" id="CHEBI:57540"/>
        <dbReference type="ChEBI" id="CHEBI:57945"/>
        <dbReference type="ChEBI" id="CHEBI:57951"/>
        <dbReference type="EC" id="1.5.1.7"/>
    </reaction>
</comment>
<dbReference type="EC" id="1.5.1.7" evidence="3"/>
<dbReference type="RefSeq" id="WP_317489425.1">
    <property type="nucleotide sequence ID" value="NZ_CP136051.1"/>
</dbReference>
<organism evidence="12 13">
    <name type="scientific">Imperialibacter roseus</name>
    <dbReference type="NCBI Taxonomy" id="1324217"/>
    <lineage>
        <taxon>Bacteria</taxon>
        <taxon>Pseudomonadati</taxon>
        <taxon>Bacteroidota</taxon>
        <taxon>Cytophagia</taxon>
        <taxon>Cytophagales</taxon>
        <taxon>Flammeovirgaceae</taxon>
        <taxon>Imperialibacter</taxon>
    </lineage>
</organism>
<feature type="domain" description="Alanine dehydrogenase/pyridine nucleotide transhydrogenase N-terminal" evidence="11">
    <location>
        <begin position="7"/>
        <end position="139"/>
    </location>
</feature>
<evidence type="ECO:0000256" key="9">
    <source>
        <dbReference type="ARBA" id="ARBA00047860"/>
    </source>
</evidence>
<evidence type="ECO:0000256" key="6">
    <source>
        <dbReference type="ARBA" id="ARBA00023002"/>
    </source>
</evidence>
<dbReference type="Pfam" id="PF01262">
    <property type="entry name" value="AlaDh_PNT_C"/>
    <property type="match status" value="1"/>
</dbReference>
<evidence type="ECO:0000256" key="8">
    <source>
        <dbReference type="ARBA" id="ARBA00033228"/>
    </source>
</evidence>
<dbReference type="Proteomes" id="UP001302349">
    <property type="component" value="Chromosome"/>
</dbReference>
<dbReference type="EMBL" id="CP136051">
    <property type="protein sequence ID" value="WOK06720.1"/>
    <property type="molecule type" value="Genomic_DNA"/>
</dbReference>
<feature type="domain" description="Alanine dehydrogenase/pyridine nucleotide transhydrogenase NAD(H)-binding" evidence="10">
    <location>
        <begin position="166"/>
        <end position="342"/>
    </location>
</feature>
<dbReference type="CDD" id="cd05199">
    <property type="entry name" value="SDH_like"/>
    <property type="match status" value="1"/>
</dbReference>
<evidence type="ECO:0000256" key="2">
    <source>
        <dbReference type="ARBA" id="ARBA00011245"/>
    </source>
</evidence>
<dbReference type="PANTHER" id="PTHR11133">
    <property type="entry name" value="SACCHAROPINE DEHYDROGENASE"/>
    <property type="match status" value="1"/>
</dbReference>
<sequence length="404" mass="46065">MMKIKVGIIKEGKVPVDKRVPITPDQALEIQAKFPNVEVLVQRSDVRCFPDAAYEEKGLKMVDSMDMCDIIFGVKEVPMAQLIPGKTYFFFSHTIKKQEYNKPLLKALLEKKIKMVDYETLTDENGQRVIAFGRWAGIVGAYNAIWTYGKRYNLYHLRRAHECFDLEDLKTEFAKVKLPPIKMVVTGGGRVAKGAMEVLVGMNVRKVTPAALLTQSFDFPVFAQLNSRDYNAHNEGKEFNRGEFYSHADNFHSDFLKYAKVAEILIAAAFWEPKAPTLFTREDATKNDFCLRVIADITCDIEGSIPSTKRPSTIDEPVYDYDPTQDEIMPEFSEEGNISMMAVDNLPCELPRDASMDFGNMLVKNVLPHLFSNDEFRIVQDATITEDGKLTSRYQYLKEWVEGR</sequence>
<dbReference type="SMART" id="SM01002">
    <property type="entry name" value="AlaDh_PNT_C"/>
    <property type="match status" value="1"/>
</dbReference>
<protein>
    <recommendedName>
        <fullName evidence="4">Saccharopine dehydrogenase [NAD(+), L-lysine-forming]</fullName>
        <ecNumber evidence="3">1.5.1.7</ecNumber>
    </recommendedName>
    <alternativeName>
        <fullName evidence="8">Lysine--2-oxoglutarate reductase</fullName>
    </alternativeName>
</protein>
<dbReference type="Gene3D" id="3.40.50.720">
    <property type="entry name" value="NAD(P)-binding Rossmann-like Domain"/>
    <property type="match status" value="2"/>
</dbReference>
<dbReference type="PANTHER" id="PTHR11133:SF22">
    <property type="entry name" value="ALPHA-AMINOADIPIC SEMIALDEHYDE SYNTHASE, MITOCHONDRIAL"/>
    <property type="match status" value="1"/>
</dbReference>
<keyword evidence="7" id="KW-1015">Disulfide bond</keyword>
<name>A0ABZ0IP15_9BACT</name>
<dbReference type="PIRSF" id="PIRSF018250">
    <property type="entry name" value="Saccharopine_DH_Lys"/>
    <property type="match status" value="1"/>
</dbReference>
<dbReference type="SMART" id="SM01003">
    <property type="entry name" value="AlaDh_PNT_N"/>
    <property type="match status" value="1"/>
</dbReference>
<evidence type="ECO:0000256" key="7">
    <source>
        <dbReference type="ARBA" id="ARBA00023157"/>
    </source>
</evidence>
<keyword evidence="6" id="KW-0560">Oxidoreductase</keyword>
<comment type="subunit">
    <text evidence="2">Monomer.</text>
</comment>
<evidence type="ECO:0000256" key="5">
    <source>
        <dbReference type="ARBA" id="ARBA00022605"/>
    </source>
</evidence>
<comment type="pathway">
    <text evidence="1">Amino-acid biosynthesis; L-lysine biosynthesis via AAA pathway; L-lysine from L-alpha-aminoadipate (fungal route): step 3/3.</text>
</comment>